<dbReference type="Proteomes" id="UP000799776">
    <property type="component" value="Unassembled WGS sequence"/>
</dbReference>
<feature type="region of interest" description="Disordered" evidence="1">
    <location>
        <begin position="1"/>
        <end position="21"/>
    </location>
</feature>
<evidence type="ECO:0000313" key="3">
    <source>
        <dbReference type="Proteomes" id="UP000799776"/>
    </source>
</evidence>
<name>A0A9P4LVR1_9PEZI</name>
<accession>A0A9P4LVR1</accession>
<sequence>MATMDSKGESHRAPSAWHPSVDPEAASTLSILNSKDNMHIYSMSGNFVDLTIIEIALIETMKALNDKASYKSELFVILVEAGSFAFDKVATLVGNILRLHGRFGDPAGGAVVVGPVLILDGLKSEMTIHGKLAVINHLTASGARKMVWHTAPFSRLRSWEFLRSLPLGAIIINDLPHDDEPYDRALDIKVSDLELFYKRHSGVPIVFIGGGILLADARDKPYAHLPVFRAPNSASFWEATFWDKLDNIALTVFQMEAILVQAYGTAVELKDVTAPWPKRCLDPTNYSREMCFANLDERAASLVRLLYLPFTDSSFPTSRASTLGCLAVGRGYETPELSLVSAEYHPSLQKRLIFKNLCADPKTYILTSSNWDQTKLRLEDRWYQHIKANLYCMPEHNWKAWLDFIRVIDQGVERVQVAINRVPWNPGPPEGWLMMLDNCKRVCKEGMMTHACEKLERHQRHQNAKRALNAVRPMFFTG</sequence>
<keyword evidence="3" id="KW-1185">Reference proteome</keyword>
<evidence type="ECO:0000313" key="2">
    <source>
        <dbReference type="EMBL" id="KAF2084346.1"/>
    </source>
</evidence>
<gene>
    <name evidence="2" type="ORF">K490DRAFT_68805</name>
</gene>
<evidence type="ECO:0000256" key="1">
    <source>
        <dbReference type="SAM" id="MobiDB-lite"/>
    </source>
</evidence>
<comment type="caution">
    <text evidence="2">The sequence shown here is derived from an EMBL/GenBank/DDBJ whole genome shotgun (WGS) entry which is preliminary data.</text>
</comment>
<dbReference type="EMBL" id="ML978742">
    <property type="protein sequence ID" value="KAF2084346.1"/>
    <property type="molecule type" value="Genomic_DNA"/>
</dbReference>
<protein>
    <submittedName>
        <fullName evidence="2">Uncharacterized protein</fullName>
    </submittedName>
</protein>
<feature type="compositionally biased region" description="Basic and acidic residues" evidence="1">
    <location>
        <begin position="1"/>
        <end position="12"/>
    </location>
</feature>
<reference evidence="2" key="1">
    <citation type="journal article" date="2020" name="Stud. Mycol.">
        <title>101 Dothideomycetes genomes: a test case for predicting lifestyles and emergence of pathogens.</title>
        <authorList>
            <person name="Haridas S."/>
            <person name="Albert R."/>
            <person name="Binder M."/>
            <person name="Bloem J."/>
            <person name="Labutti K."/>
            <person name="Salamov A."/>
            <person name="Andreopoulos B."/>
            <person name="Baker S."/>
            <person name="Barry K."/>
            <person name="Bills G."/>
            <person name="Bluhm B."/>
            <person name="Cannon C."/>
            <person name="Castanera R."/>
            <person name="Culley D."/>
            <person name="Daum C."/>
            <person name="Ezra D."/>
            <person name="Gonzalez J."/>
            <person name="Henrissat B."/>
            <person name="Kuo A."/>
            <person name="Liang C."/>
            <person name="Lipzen A."/>
            <person name="Lutzoni F."/>
            <person name="Magnuson J."/>
            <person name="Mondo S."/>
            <person name="Nolan M."/>
            <person name="Ohm R."/>
            <person name="Pangilinan J."/>
            <person name="Park H.-J."/>
            <person name="Ramirez L."/>
            <person name="Alfaro M."/>
            <person name="Sun H."/>
            <person name="Tritt A."/>
            <person name="Yoshinaga Y."/>
            <person name="Zwiers L.-H."/>
            <person name="Turgeon B."/>
            <person name="Goodwin S."/>
            <person name="Spatafora J."/>
            <person name="Crous P."/>
            <person name="Grigoriev I."/>
        </authorList>
    </citation>
    <scope>NUCLEOTIDE SEQUENCE</scope>
    <source>
        <strain evidence="2">CBS 121410</strain>
    </source>
</reference>
<dbReference type="AlphaFoldDB" id="A0A9P4LVR1"/>
<organism evidence="2 3">
    <name type="scientific">Saccharata proteae CBS 121410</name>
    <dbReference type="NCBI Taxonomy" id="1314787"/>
    <lineage>
        <taxon>Eukaryota</taxon>
        <taxon>Fungi</taxon>
        <taxon>Dikarya</taxon>
        <taxon>Ascomycota</taxon>
        <taxon>Pezizomycotina</taxon>
        <taxon>Dothideomycetes</taxon>
        <taxon>Dothideomycetes incertae sedis</taxon>
        <taxon>Botryosphaeriales</taxon>
        <taxon>Saccharataceae</taxon>
        <taxon>Saccharata</taxon>
    </lineage>
</organism>
<proteinExistence type="predicted"/>